<dbReference type="GO" id="GO:0000976">
    <property type="term" value="F:transcription cis-regulatory region binding"/>
    <property type="evidence" value="ECO:0007669"/>
    <property type="project" value="TreeGrafter"/>
</dbReference>
<dbReference type="Gene3D" id="3.40.50.2300">
    <property type="match status" value="2"/>
</dbReference>
<gene>
    <name evidence="6" type="ORF">SAE02_46950</name>
</gene>
<reference evidence="6 7" key="1">
    <citation type="submission" date="2019-07" db="EMBL/GenBank/DDBJ databases">
        <title>Whole genome shotgun sequence of Skermanella aerolata NBRC 106429.</title>
        <authorList>
            <person name="Hosoyama A."/>
            <person name="Uohara A."/>
            <person name="Ohji S."/>
            <person name="Ichikawa N."/>
        </authorList>
    </citation>
    <scope>NUCLEOTIDE SEQUENCE [LARGE SCALE GENOMIC DNA]</scope>
    <source>
        <strain evidence="6 7">NBRC 106429</strain>
    </source>
</reference>
<dbReference type="InterPro" id="IPR046335">
    <property type="entry name" value="LacI/GalR-like_sensor"/>
</dbReference>
<dbReference type="SUPFAM" id="SSF53822">
    <property type="entry name" value="Periplasmic binding protein-like I"/>
    <property type="match status" value="1"/>
</dbReference>
<feature type="domain" description="HTH lacI-type" evidence="5">
    <location>
        <begin position="1"/>
        <end position="48"/>
    </location>
</feature>
<dbReference type="InterPro" id="IPR028082">
    <property type="entry name" value="Peripla_BP_I"/>
</dbReference>
<comment type="caution">
    <text evidence="6">The sequence shown here is derived from an EMBL/GenBank/DDBJ whole genome shotgun (WGS) entry which is preliminary data.</text>
</comment>
<keyword evidence="2" id="KW-0238">DNA-binding</keyword>
<evidence type="ECO:0000313" key="6">
    <source>
        <dbReference type="EMBL" id="GEO40547.1"/>
    </source>
</evidence>
<dbReference type="Proteomes" id="UP000321523">
    <property type="component" value="Unassembled WGS sequence"/>
</dbReference>
<dbReference type="Pfam" id="PF00356">
    <property type="entry name" value="LacI"/>
    <property type="match status" value="1"/>
</dbReference>
<evidence type="ECO:0000256" key="3">
    <source>
        <dbReference type="ARBA" id="ARBA00023163"/>
    </source>
</evidence>
<feature type="region of interest" description="Disordered" evidence="4">
    <location>
        <begin position="307"/>
        <end position="330"/>
    </location>
</feature>
<dbReference type="SMART" id="SM00354">
    <property type="entry name" value="HTH_LACI"/>
    <property type="match status" value="1"/>
</dbReference>
<dbReference type="InterPro" id="IPR010982">
    <property type="entry name" value="Lambda_DNA-bd_dom_sf"/>
</dbReference>
<dbReference type="InterPro" id="IPR000843">
    <property type="entry name" value="HTH_LacI"/>
</dbReference>
<dbReference type="Gene3D" id="1.10.260.40">
    <property type="entry name" value="lambda repressor-like DNA-binding domains"/>
    <property type="match status" value="1"/>
</dbReference>
<organism evidence="6 7">
    <name type="scientific">Skermanella aerolata</name>
    <dbReference type="NCBI Taxonomy" id="393310"/>
    <lineage>
        <taxon>Bacteria</taxon>
        <taxon>Pseudomonadati</taxon>
        <taxon>Pseudomonadota</taxon>
        <taxon>Alphaproteobacteria</taxon>
        <taxon>Rhodospirillales</taxon>
        <taxon>Azospirillaceae</taxon>
        <taxon>Skermanella</taxon>
    </lineage>
</organism>
<evidence type="ECO:0000256" key="4">
    <source>
        <dbReference type="SAM" id="MobiDB-lite"/>
    </source>
</evidence>
<evidence type="ECO:0000313" key="7">
    <source>
        <dbReference type="Proteomes" id="UP000321523"/>
    </source>
</evidence>
<keyword evidence="7" id="KW-1185">Reference proteome</keyword>
<keyword evidence="3" id="KW-0804">Transcription</keyword>
<dbReference type="SUPFAM" id="SSF47413">
    <property type="entry name" value="lambda repressor-like DNA-binding domains"/>
    <property type="match status" value="1"/>
</dbReference>
<evidence type="ECO:0000256" key="1">
    <source>
        <dbReference type="ARBA" id="ARBA00023015"/>
    </source>
</evidence>
<dbReference type="PANTHER" id="PTHR30146">
    <property type="entry name" value="LACI-RELATED TRANSCRIPTIONAL REPRESSOR"/>
    <property type="match status" value="1"/>
</dbReference>
<dbReference type="EMBL" id="BJYZ01000022">
    <property type="protein sequence ID" value="GEO40547.1"/>
    <property type="molecule type" value="Genomic_DNA"/>
</dbReference>
<protein>
    <submittedName>
        <fullName evidence="6">LacI family transcriptional regulator</fullName>
    </submittedName>
</protein>
<proteinExistence type="predicted"/>
<dbReference type="GO" id="GO:0003700">
    <property type="term" value="F:DNA-binding transcription factor activity"/>
    <property type="evidence" value="ECO:0007669"/>
    <property type="project" value="TreeGrafter"/>
</dbReference>
<accession>A0A512DVR4</accession>
<keyword evidence="1" id="KW-0805">Transcription regulation</keyword>
<dbReference type="AlphaFoldDB" id="A0A512DVR4"/>
<evidence type="ECO:0000259" key="5">
    <source>
        <dbReference type="PROSITE" id="PS50932"/>
    </source>
</evidence>
<dbReference type="CDD" id="cd06273">
    <property type="entry name" value="PBP1_LacI-like"/>
    <property type="match status" value="1"/>
</dbReference>
<name>A0A512DVR4_9PROT</name>
<evidence type="ECO:0000256" key="2">
    <source>
        <dbReference type="ARBA" id="ARBA00023125"/>
    </source>
</evidence>
<dbReference type="CDD" id="cd01392">
    <property type="entry name" value="HTH_LacI"/>
    <property type="match status" value="1"/>
</dbReference>
<dbReference type="PANTHER" id="PTHR30146:SF138">
    <property type="entry name" value="TRANSCRIPTIONAL REGULATORY PROTEIN"/>
    <property type="match status" value="1"/>
</dbReference>
<dbReference type="Pfam" id="PF13377">
    <property type="entry name" value="Peripla_BP_3"/>
    <property type="match status" value="1"/>
</dbReference>
<dbReference type="PROSITE" id="PS50932">
    <property type="entry name" value="HTH_LACI_2"/>
    <property type="match status" value="1"/>
</dbReference>
<sequence length="330" mass="34875">MAAGVSTATVSRAFNNPEKVAPEVRARVLATASALGWMPHAAAGALARGRTNIAGAIIPTLDNEIFAAQIGGMQSAFATRAVTLLLGCSNYDRDEAFRHAQAMLGKGVEALAIAGEAHRPELFETIAARGVPYVVTYSYRADSPHPCVGFDNREAFHRMTRYLLDLGHREIGLIVQPVAGNDRIEARVAGVREALAERGLGLRAGHVREGEWSIGFGRESLRAIMSGPAPRPASRPTAVICGNDWLAIGALLEARAMGLAVPTDLSITGFDDVAMAAQMEPGLTTMRVDNARIGSLAADYLLERLGGGTPSPVPPQVPDLIERGSTAPPR</sequence>